<evidence type="ECO:0000313" key="1">
    <source>
        <dbReference type="EMBL" id="ANY85037.1"/>
    </source>
</evidence>
<name>A0A1B2EYP2_9HYPH</name>
<sequence length="104" mass="11798">MSTDDEHFQRLGSKDSPQLPRSLATFIGQMLGNHYRDTVMAPLSDELQRLVDALDVAERDEDAADTERKRPGRVLSWASARAPLRERATRISTGRYATRPMQEL</sequence>
<protein>
    <recommendedName>
        <fullName evidence="2">Anti-sigma factor NepR domain-containing protein</fullName>
    </recommendedName>
</protein>
<accession>A0A1B2EYP2</accession>
<geneLocation type="plasmid" evidence="1">
    <name>unnamed4</name>
</geneLocation>
<organism evidence="1">
    <name type="scientific">Microvirga ossetica</name>
    <dbReference type="NCBI Taxonomy" id="1882682"/>
    <lineage>
        <taxon>Bacteria</taxon>
        <taxon>Pseudomonadati</taxon>
        <taxon>Pseudomonadota</taxon>
        <taxon>Alphaproteobacteria</taxon>
        <taxon>Hyphomicrobiales</taxon>
        <taxon>Methylobacteriaceae</taxon>
        <taxon>Microvirga</taxon>
    </lineage>
</organism>
<dbReference type="AlphaFoldDB" id="A0A1B2EYP2"/>
<reference evidence="1" key="1">
    <citation type="submission" date="2016-07" db="EMBL/GenBank/DDBJ databases">
        <title>Microvirga ossetica sp. nov. a new species of rhizobia isolated from root nodules of the legume species Vicia alpestris Steven originated from North Ossetia region in the Caucasus.</title>
        <authorList>
            <person name="Safronova V.I."/>
            <person name="Kuznetsova I.G."/>
            <person name="Sazanova A.L."/>
            <person name="Belimov A."/>
            <person name="Andronov E."/>
            <person name="Osledkin Y.S."/>
            <person name="Onishchuk O.P."/>
            <person name="Kurchak O.N."/>
            <person name="Shaposhnikov A.I."/>
            <person name="Willems A."/>
            <person name="Tikhonovich I.A."/>
        </authorList>
    </citation>
    <scope>NUCLEOTIDE SEQUENCE [LARGE SCALE GENOMIC DNA]</scope>
    <source>
        <strain evidence="1">V5/3M</strain>
        <plasmid evidence="1">unnamed4</plasmid>
    </source>
</reference>
<gene>
    <name evidence="1" type="ORF">BB934_43290</name>
</gene>
<keyword evidence="1" id="KW-0614">Plasmid</keyword>
<dbReference type="KEGG" id="moc:BB934_43290"/>
<dbReference type="EMBL" id="CP016620">
    <property type="protein sequence ID" value="ANY85037.1"/>
    <property type="molecule type" value="Genomic_DNA"/>
</dbReference>
<evidence type="ECO:0008006" key="2">
    <source>
        <dbReference type="Google" id="ProtNLM"/>
    </source>
</evidence>
<proteinExistence type="predicted"/>